<sequence>MLKRLSKGKRAFREKRPSASEDPKWLAQKASLLTGPWVEPGLEFHSGSFLIGQTVYVFGYGEGRVLHFRKNSMSASPHIIRFQDASHHVKLERKGNGETPWLISMTAYKCSEKASPLTPSSRERLSSRSFESLSSFGRRALQFSPVSEPEPEPSPSRSDAQLQGPASKSRPLSESQLSGRERTLSMLRSKHFLSITPLCPEPLPYGKTYRRSSSEPIVRRLPESSTAFPKSLIEETPTTVAAAVPPNRRPRTVTAPAAIPIPSTQSASDQAAEGEEHARTRGVEAQVPACNTPTTPASTATRGKLSHLFDCYIVIGASEDVQQRLSKTMQKWTWARNAKQAAELEALTEDLAAELLCIYPPSDDPSRSDAFRQFCFPEPYKLELHHGFLPPLPKDDHFVFCMTEGMAAPVPLYGACIRTQEVLASSFTRTSAAKPGAKQQVHVIAPRCYCLFSRSPMFEALFCVLHSLMLQERLDRVNQIPLSVLVPEGFDERAGNKVQVAHGTSAQSCIFEVSVPKGLARKDVFTIAVPTPWRDRNQVVSTLLLTSSARHPHSHHPSHTTSV</sequence>
<name>A0AAE0LAH3_9CHLO</name>
<feature type="region of interest" description="Disordered" evidence="1">
    <location>
        <begin position="262"/>
        <end position="282"/>
    </location>
</feature>
<evidence type="ECO:0000313" key="3">
    <source>
        <dbReference type="Proteomes" id="UP001190700"/>
    </source>
</evidence>
<organism evidence="2 3">
    <name type="scientific">Cymbomonas tetramitiformis</name>
    <dbReference type="NCBI Taxonomy" id="36881"/>
    <lineage>
        <taxon>Eukaryota</taxon>
        <taxon>Viridiplantae</taxon>
        <taxon>Chlorophyta</taxon>
        <taxon>Pyramimonadophyceae</taxon>
        <taxon>Pyramimonadales</taxon>
        <taxon>Pyramimonadaceae</taxon>
        <taxon>Cymbomonas</taxon>
    </lineage>
</organism>
<dbReference type="Gene3D" id="3.30.450.200">
    <property type="match status" value="1"/>
</dbReference>
<comment type="caution">
    <text evidence="2">The sequence shown here is derived from an EMBL/GenBank/DDBJ whole genome shotgun (WGS) entry which is preliminary data.</text>
</comment>
<evidence type="ECO:0000256" key="1">
    <source>
        <dbReference type="SAM" id="MobiDB-lite"/>
    </source>
</evidence>
<feature type="compositionally biased region" description="Polar residues" evidence="1">
    <location>
        <begin position="159"/>
        <end position="178"/>
    </location>
</feature>
<dbReference type="Proteomes" id="UP001190700">
    <property type="component" value="Unassembled WGS sequence"/>
</dbReference>
<feature type="compositionally biased region" description="Basic residues" evidence="1">
    <location>
        <begin position="1"/>
        <end position="13"/>
    </location>
</feature>
<proteinExistence type="predicted"/>
<gene>
    <name evidence="2" type="ORF">CYMTET_14325</name>
</gene>
<feature type="region of interest" description="Disordered" evidence="1">
    <location>
        <begin position="1"/>
        <end position="20"/>
    </location>
</feature>
<keyword evidence="3" id="KW-1185">Reference proteome</keyword>
<dbReference type="EMBL" id="LGRX02005975">
    <property type="protein sequence ID" value="KAK3277684.1"/>
    <property type="molecule type" value="Genomic_DNA"/>
</dbReference>
<dbReference type="AlphaFoldDB" id="A0AAE0LAH3"/>
<protein>
    <submittedName>
        <fullName evidence="2">Uncharacterized protein</fullName>
    </submittedName>
</protein>
<dbReference type="PANTHER" id="PTHR15288:SF0">
    <property type="entry name" value="UDENN DOMAIN-CONTAINING PROTEIN"/>
    <property type="match status" value="1"/>
</dbReference>
<feature type="region of interest" description="Disordered" evidence="1">
    <location>
        <begin position="142"/>
        <end position="180"/>
    </location>
</feature>
<accession>A0AAE0LAH3</accession>
<dbReference type="InterPro" id="IPR051942">
    <property type="entry name" value="DENN_domain_containing_2"/>
</dbReference>
<evidence type="ECO:0000313" key="2">
    <source>
        <dbReference type="EMBL" id="KAK3277684.1"/>
    </source>
</evidence>
<dbReference type="PANTHER" id="PTHR15288">
    <property type="entry name" value="DENN DOMAIN-CONTAINING PROTEIN 2"/>
    <property type="match status" value="1"/>
</dbReference>
<reference evidence="2 3" key="1">
    <citation type="journal article" date="2015" name="Genome Biol. Evol.">
        <title>Comparative Genomics of a Bacterivorous Green Alga Reveals Evolutionary Causalities and Consequences of Phago-Mixotrophic Mode of Nutrition.</title>
        <authorList>
            <person name="Burns J.A."/>
            <person name="Paasch A."/>
            <person name="Narechania A."/>
            <person name="Kim E."/>
        </authorList>
    </citation>
    <scope>NUCLEOTIDE SEQUENCE [LARGE SCALE GENOMIC DNA]</scope>
    <source>
        <strain evidence="2 3">PLY_AMNH</strain>
    </source>
</reference>